<name>A0A448WTG0_9PLAT</name>
<dbReference type="AlphaFoldDB" id="A0A448WTG0"/>
<comment type="caution">
    <text evidence="2">The sequence shown here is derived from an EMBL/GenBank/DDBJ whole genome shotgun (WGS) entry which is preliminary data.</text>
</comment>
<protein>
    <submittedName>
        <fullName evidence="2">Uncharacterized protein</fullName>
    </submittedName>
</protein>
<dbReference type="Proteomes" id="UP000784294">
    <property type="component" value="Unassembled WGS sequence"/>
</dbReference>
<feature type="region of interest" description="Disordered" evidence="1">
    <location>
        <begin position="1"/>
        <end position="35"/>
    </location>
</feature>
<evidence type="ECO:0000256" key="1">
    <source>
        <dbReference type="SAM" id="MobiDB-lite"/>
    </source>
</evidence>
<feature type="compositionally biased region" description="Polar residues" evidence="1">
    <location>
        <begin position="89"/>
        <end position="100"/>
    </location>
</feature>
<evidence type="ECO:0000313" key="3">
    <source>
        <dbReference type="Proteomes" id="UP000784294"/>
    </source>
</evidence>
<feature type="region of interest" description="Disordered" evidence="1">
    <location>
        <begin position="56"/>
        <end position="114"/>
    </location>
</feature>
<keyword evidence="3" id="KW-1185">Reference proteome</keyword>
<evidence type="ECO:0000313" key="2">
    <source>
        <dbReference type="EMBL" id="VEL19685.1"/>
    </source>
</evidence>
<sequence>MSGKDPQFARSDGGRDNKTTQKCAREEATGASDEDQAIFAEHSFWYQQKIGLRPRQNQRCPTDWVCPRPQGTGNGDAEVTRDRFCLRPQTGQTSTGNESLTGGRHAYRPTQLSN</sequence>
<proteinExistence type="predicted"/>
<feature type="compositionally biased region" description="Basic and acidic residues" evidence="1">
    <location>
        <begin position="12"/>
        <end position="28"/>
    </location>
</feature>
<dbReference type="EMBL" id="CAAALY010042751">
    <property type="protein sequence ID" value="VEL19685.1"/>
    <property type="molecule type" value="Genomic_DNA"/>
</dbReference>
<reference evidence="2" key="1">
    <citation type="submission" date="2018-11" db="EMBL/GenBank/DDBJ databases">
        <authorList>
            <consortium name="Pathogen Informatics"/>
        </authorList>
    </citation>
    <scope>NUCLEOTIDE SEQUENCE</scope>
</reference>
<accession>A0A448WTG0</accession>
<gene>
    <name evidence="2" type="ORF">PXEA_LOCUS13125</name>
</gene>
<organism evidence="2 3">
    <name type="scientific">Protopolystoma xenopodis</name>
    <dbReference type="NCBI Taxonomy" id="117903"/>
    <lineage>
        <taxon>Eukaryota</taxon>
        <taxon>Metazoa</taxon>
        <taxon>Spiralia</taxon>
        <taxon>Lophotrochozoa</taxon>
        <taxon>Platyhelminthes</taxon>
        <taxon>Monogenea</taxon>
        <taxon>Polyopisthocotylea</taxon>
        <taxon>Polystomatidea</taxon>
        <taxon>Polystomatidae</taxon>
        <taxon>Protopolystoma</taxon>
    </lineage>
</organism>